<reference evidence="1" key="2">
    <citation type="submission" date="2022-06" db="UniProtKB">
        <authorList>
            <consortium name="EnsemblMetazoa"/>
        </authorList>
    </citation>
    <scope>IDENTIFICATION</scope>
    <source>
        <strain evidence="1">PS312</strain>
    </source>
</reference>
<accession>A0A8R1U3N9</accession>
<sequence>MQLVFAFALFSALCLWEVDSRRPIVSGHWRQYELSDPRWNYDGSLSFEKSDGTWMRVHPRGRISVKDLLGEYERRNIEARADPHIYTQTSPEVADIEVKQDDSGVIDQKIAAEDIDE</sequence>
<evidence type="ECO:0000313" key="1">
    <source>
        <dbReference type="EnsemblMetazoa" id="PPA01200.1"/>
    </source>
</evidence>
<keyword evidence="2" id="KW-1185">Reference proteome</keyword>
<proteinExistence type="predicted"/>
<dbReference type="EnsemblMetazoa" id="PPA01200.1">
    <property type="protein sequence ID" value="PPA01200.1"/>
    <property type="gene ID" value="WBGene00090754"/>
</dbReference>
<name>A0A2A6BV83_PRIPA</name>
<protein>
    <submittedName>
        <fullName evidence="1">Uncharacterized protein</fullName>
    </submittedName>
</protein>
<dbReference type="AlphaFoldDB" id="A0A2A6BV83"/>
<organism evidence="1 2">
    <name type="scientific">Pristionchus pacificus</name>
    <name type="common">Parasitic nematode worm</name>
    <dbReference type="NCBI Taxonomy" id="54126"/>
    <lineage>
        <taxon>Eukaryota</taxon>
        <taxon>Metazoa</taxon>
        <taxon>Ecdysozoa</taxon>
        <taxon>Nematoda</taxon>
        <taxon>Chromadorea</taxon>
        <taxon>Rhabditida</taxon>
        <taxon>Rhabditina</taxon>
        <taxon>Diplogasteromorpha</taxon>
        <taxon>Diplogasteroidea</taxon>
        <taxon>Neodiplogasteridae</taxon>
        <taxon>Pristionchus</taxon>
    </lineage>
</organism>
<accession>A0A2A6BV83</accession>
<reference evidence="2" key="1">
    <citation type="journal article" date="2008" name="Nat. Genet.">
        <title>The Pristionchus pacificus genome provides a unique perspective on nematode lifestyle and parasitism.</title>
        <authorList>
            <person name="Dieterich C."/>
            <person name="Clifton S.W."/>
            <person name="Schuster L.N."/>
            <person name="Chinwalla A."/>
            <person name="Delehaunty K."/>
            <person name="Dinkelacker I."/>
            <person name="Fulton L."/>
            <person name="Fulton R."/>
            <person name="Godfrey J."/>
            <person name="Minx P."/>
            <person name="Mitreva M."/>
            <person name="Roeseler W."/>
            <person name="Tian H."/>
            <person name="Witte H."/>
            <person name="Yang S.P."/>
            <person name="Wilson R.K."/>
            <person name="Sommer R.J."/>
        </authorList>
    </citation>
    <scope>NUCLEOTIDE SEQUENCE [LARGE SCALE GENOMIC DNA]</scope>
    <source>
        <strain evidence="2">PS312</strain>
    </source>
</reference>
<gene>
    <name evidence="1" type="primary">WBGene00090754</name>
</gene>
<evidence type="ECO:0000313" key="2">
    <source>
        <dbReference type="Proteomes" id="UP000005239"/>
    </source>
</evidence>
<dbReference type="Proteomes" id="UP000005239">
    <property type="component" value="Unassembled WGS sequence"/>
</dbReference>